<dbReference type="AlphaFoldDB" id="A0A0E9S6P5"/>
<name>A0A0E9S6P5_ANGAN</name>
<sequence length="28" mass="3243">MVVICLLVRIVILQSEVLAKWMFQAPKN</sequence>
<reference evidence="2" key="1">
    <citation type="submission" date="2014-11" db="EMBL/GenBank/DDBJ databases">
        <authorList>
            <person name="Amaro Gonzalez C."/>
        </authorList>
    </citation>
    <scope>NUCLEOTIDE SEQUENCE</scope>
</reference>
<reference evidence="2" key="2">
    <citation type="journal article" date="2015" name="Fish Shellfish Immunol.">
        <title>Early steps in the European eel (Anguilla anguilla)-Vibrio vulnificus interaction in the gills: Role of the RtxA13 toxin.</title>
        <authorList>
            <person name="Callol A."/>
            <person name="Pajuelo D."/>
            <person name="Ebbesson L."/>
            <person name="Teles M."/>
            <person name="MacKenzie S."/>
            <person name="Amaro C."/>
        </authorList>
    </citation>
    <scope>NUCLEOTIDE SEQUENCE</scope>
</reference>
<feature type="signal peptide" evidence="1">
    <location>
        <begin position="1"/>
        <end position="19"/>
    </location>
</feature>
<evidence type="ECO:0000256" key="1">
    <source>
        <dbReference type="SAM" id="SignalP"/>
    </source>
</evidence>
<protein>
    <submittedName>
        <fullName evidence="2">Uncharacterized protein</fullName>
    </submittedName>
</protein>
<evidence type="ECO:0000313" key="2">
    <source>
        <dbReference type="EMBL" id="JAH36862.1"/>
    </source>
</evidence>
<feature type="chain" id="PRO_5002432015" evidence="1">
    <location>
        <begin position="20"/>
        <end position="28"/>
    </location>
</feature>
<keyword evidence="1" id="KW-0732">Signal</keyword>
<dbReference type="EMBL" id="GBXM01071715">
    <property type="protein sequence ID" value="JAH36862.1"/>
    <property type="molecule type" value="Transcribed_RNA"/>
</dbReference>
<organism evidence="2">
    <name type="scientific">Anguilla anguilla</name>
    <name type="common">European freshwater eel</name>
    <name type="synonym">Muraena anguilla</name>
    <dbReference type="NCBI Taxonomy" id="7936"/>
    <lineage>
        <taxon>Eukaryota</taxon>
        <taxon>Metazoa</taxon>
        <taxon>Chordata</taxon>
        <taxon>Craniata</taxon>
        <taxon>Vertebrata</taxon>
        <taxon>Euteleostomi</taxon>
        <taxon>Actinopterygii</taxon>
        <taxon>Neopterygii</taxon>
        <taxon>Teleostei</taxon>
        <taxon>Anguilliformes</taxon>
        <taxon>Anguillidae</taxon>
        <taxon>Anguilla</taxon>
    </lineage>
</organism>
<proteinExistence type="predicted"/>
<accession>A0A0E9S6P5</accession>